<proteinExistence type="predicted"/>
<dbReference type="RefSeq" id="WP_171200655.1">
    <property type="nucleotide sequence ID" value="NZ_JABEND010000009.1"/>
</dbReference>
<dbReference type="EMBL" id="JABEND010000009">
    <property type="protein sequence ID" value="NNG36948.1"/>
    <property type="molecule type" value="Genomic_DNA"/>
</dbReference>
<reference evidence="1 2" key="1">
    <citation type="submission" date="2020-05" db="EMBL/GenBank/DDBJ databases">
        <title>Nakamurella sp. DB0629 isolated from air conditioner.</title>
        <authorList>
            <person name="Kim D.H."/>
            <person name="Kim D.-U."/>
        </authorList>
    </citation>
    <scope>NUCLEOTIDE SEQUENCE [LARGE SCALE GENOMIC DNA]</scope>
    <source>
        <strain evidence="1 2">DB0629</strain>
    </source>
</reference>
<evidence type="ECO:0000313" key="2">
    <source>
        <dbReference type="Proteomes" id="UP000562984"/>
    </source>
</evidence>
<dbReference type="Proteomes" id="UP000562984">
    <property type="component" value="Unassembled WGS sequence"/>
</dbReference>
<keyword evidence="2" id="KW-1185">Reference proteome</keyword>
<accession>A0A849ACQ7</accession>
<evidence type="ECO:0000313" key="1">
    <source>
        <dbReference type="EMBL" id="NNG36948.1"/>
    </source>
</evidence>
<organism evidence="1 2">
    <name type="scientific">Nakamurella aerolata</name>
    <dbReference type="NCBI Taxonomy" id="1656892"/>
    <lineage>
        <taxon>Bacteria</taxon>
        <taxon>Bacillati</taxon>
        <taxon>Actinomycetota</taxon>
        <taxon>Actinomycetes</taxon>
        <taxon>Nakamurellales</taxon>
        <taxon>Nakamurellaceae</taxon>
        <taxon>Nakamurella</taxon>
    </lineage>
</organism>
<comment type="caution">
    <text evidence="1">The sequence shown here is derived from an EMBL/GenBank/DDBJ whole genome shotgun (WGS) entry which is preliminary data.</text>
</comment>
<protein>
    <submittedName>
        <fullName evidence="1">Uncharacterized protein</fullName>
    </submittedName>
</protein>
<name>A0A849ACQ7_9ACTN</name>
<gene>
    <name evidence="1" type="ORF">HKD39_14755</name>
</gene>
<dbReference type="AlphaFoldDB" id="A0A849ACQ7"/>
<sequence>MSVTIVATVEATNMPPRVRLHIESTAPTPAAATINLRRTHADGSALRVILPRGSQTVGGQADVYDYHAPINETVSYTVQLGSDSGSSQQVTLPASVSWLMHPVNPARSTPIDAVMSFGDRTFASTAAGHRPFGARRAIFIDEGVRRDATGDVVVRVDSRQQELDVLSCLSDSGPILLNLAKKPGWWDVAYAWVQPGDVSAAARPTLDYPYRHITIPIEIIDQPAVAAMAQWTYGAATATGRTYAQRSATYASYADATTDTRSA</sequence>